<dbReference type="AlphaFoldDB" id="A0A0L0EZP5"/>
<dbReference type="GeneID" id="25918073"/>
<gene>
    <name evidence="1" type="ORF">SARC_17569</name>
</gene>
<proteinExistence type="predicted"/>
<organism evidence="1 2">
    <name type="scientific">Sphaeroforma arctica JP610</name>
    <dbReference type="NCBI Taxonomy" id="667725"/>
    <lineage>
        <taxon>Eukaryota</taxon>
        <taxon>Ichthyosporea</taxon>
        <taxon>Ichthyophonida</taxon>
        <taxon>Sphaeroforma</taxon>
    </lineage>
</organism>
<evidence type="ECO:0000313" key="1">
    <source>
        <dbReference type="EMBL" id="KNC69912.1"/>
    </source>
</evidence>
<accession>A0A0L0EZP5</accession>
<feature type="non-terminal residue" evidence="1">
    <location>
        <position position="1"/>
    </location>
</feature>
<keyword evidence="2" id="KW-1185">Reference proteome</keyword>
<reference evidence="1 2" key="1">
    <citation type="submission" date="2011-02" db="EMBL/GenBank/DDBJ databases">
        <title>The Genome Sequence of Sphaeroforma arctica JP610.</title>
        <authorList>
            <consortium name="The Broad Institute Genome Sequencing Platform"/>
            <person name="Russ C."/>
            <person name="Cuomo C."/>
            <person name="Young S.K."/>
            <person name="Zeng Q."/>
            <person name="Gargeya S."/>
            <person name="Alvarado L."/>
            <person name="Berlin A."/>
            <person name="Chapman S.B."/>
            <person name="Chen Z."/>
            <person name="Freedman E."/>
            <person name="Gellesch M."/>
            <person name="Goldberg J."/>
            <person name="Griggs A."/>
            <person name="Gujja S."/>
            <person name="Heilman E."/>
            <person name="Heiman D."/>
            <person name="Howarth C."/>
            <person name="Mehta T."/>
            <person name="Neiman D."/>
            <person name="Pearson M."/>
            <person name="Roberts A."/>
            <person name="Saif S."/>
            <person name="Shea T."/>
            <person name="Shenoy N."/>
            <person name="Sisk P."/>
            <person name="Stolte C."/>
            <person name="Sykes S."/>
            <person name="White J."/>
            <person name="Yandava C."/>
            <person name="Burger G."/>
            <person name="Gray M.W."/>
            <person name="Holland P.W.H."/>
            <person name="King N."/>
            <person name="Lang F.B.F."/>
            <person name="Roger A.J."/>
            <person name="Ruiz-Trillo I."/>
            <person name="Haas B."/>
            <person name="Nusbaum C."/>
            <person name="Birren B."/>
        </authorList>
    </citation>
    <scope>NUCLEOTIDE SEQUENCE [LARGE SCALE GENOMIC DNA]</scope>
    <source>
        <strain evidence="1 2">JP610</strain>
    </source>
</reference>
<name>A0A0L0EZP5_9EUKA</name>
<protein>
    <submittedName>
        <fullName evidence="1">Uncharacterized protein</fullName>
    </submittedName>
</protein>
<dbReference type="EMBL" id="KQ252809">
    <property type="protein sequence ID" value="KNC69912.1"/>
    <property type="molecule type" value="Genomic_DNA"/>
</dbReference>
<sequence length="109" mass="11592">DSKFIVIGSVCNKACLGDLIGSWLTGELYCNLNELFPFMGEGTIIDACCGFEVSGGNATSLIPTPVLPMPSPTPPPNCQVVGPWYNQVSGEYEWVCTICEKGFAPDGLV</sequence>
<evidence type="ECO:0000313" key="2">
    <source>
        <dbReference type="Proteomes" id="UP000054560"/>
    </source>
</evidence>
<dbReference type="RefSeq" id="XP_014143814.1">
    <property type="nucleotide sequence ID" value="XM_014288339.1"/>
</dbReference>
<dbReference type="Proteomes" id="UP000054560">
    <property type="component" value="Unassembled WGS sequence"/>
</dbReference>